<comment type="caution">
    <text evidence="4">The sequence shown here is derived from an EMBL/GenBank/DDBJ whole genome shotgun (WGS) entry which is preliminary data.</text>
</comment>
<feature type="compositionally biased region" description="Low complexity" evidence="2">
    <location>
        <begin position="491"/>
        <end position="507"/>
    </location>
</feature>
<accession>A0A8H4QAS6</accession>
<dbReference type="GO" id="GO:0008270">
    <property type="term" value="F:zinc ion binding"/>
    <property type="evidence" value="ECO:0007669"/>
    <property type="project" value="UniProtKB-KW"/>
</dbReference>
<protein>
    <submittedName>
        <fullName evidence="4">Zinc finger domain-containing protein, CCHC-type</fullName>
    </submittedName>
</protein>
<evidence type="ECO:0000256" key="2">
    <source>
        <dbReference type="SAM" id="MobiDB-lite"/>
    </source>
</evidence>
<dbReference type="OrthoDB" id="3550095at2759"/>
<keyword evidence="5" id="KW-1185">Reference proteome</keyword>
<name>A0A8H4QAS6_9HYPO</name>
<dbReference type="InterPro" id="IPR001878">
    <property type="entry name" value="Znf_CCHC"/>
</dbReference>
<feature type="compositionally biased region" description="Basic and acidic residues" evidence="2">
    <location>
        <begin position="239"/>
        <end position="265"/>
    </location>
</feature>
<evidence type="ECO:0000256" key="1">
    <source>
        <dbReference type="PROSITE-ProRule" id="PRU00047"/>
    </source>
</evidence>
<dbReference type="AlphaFoldDB" id="A0A8H4QAS6"/>
<feature type="domain" description="CCHC-type" evidence="3">
    <location>
        <begin position="17"/>
        <end position="33"/>
    </location>
</feature>
<feature type="compositionally biased region" description="Basic and acidic residues" evidence="2">
    <location>
        <begin position="329"/>
        <end position="338"/>
    </location>
</feature>
<feature type="compositionally biased region" description="Basic and acidic residues" evidence="2">
    <location>
        <begin position="347"/>
        <end position="370"/>
    </location>
</feature>
<dbReference type="PROSITE" id="PS50158">
    <property type="entry name" value="ZF_CCHC"/>
    <property type="match status" value="1"/>
</dbReference>
<keyword evidence="1" id="KW-0863">Zinc-finger</keyword>
<keyword evidence="1" id="KW-0479">Metal-binding</keyword>
<dbReference type="SUPFAM" id="SSF57756">
    <property type="entry name" value="Retrovirus zinc finger-like domains"/>
    <property type="match status" value="1"/>
</dbReference>
<organism evidence="4 5">
    <name type="scientific">Ophiocordyceps camponoti-floridani</name>
    <dbReference type="NCBI Taxonomy" id="2030778"/>
    <lineage>
        <taxon>Eukaryota</taxon>
        <taxon>Fungi</taxon>
        <taxon>Dikarya</taxon>
        <taxon>Ascomycota</taxon>
        <taxon>Pezizomycotina</taxon>
        <taxon>Sordariomycetes</taxon>
        <taxon>Hypocreomycetidae</taxon>
        <taxon>Hypocreales</taxon>
        <taxon>Ophiocordycipitaceae</taxon>
        <taxon>Ophiocordyceps</taxon>
    </lineage>
</organism>
<keyword evidence="1" id="KW-0862">Zinc</keyword>
<feature type="region of interest" description="Disordered" evidence="2">
    <location>
        <begin position="56"/>
        <end position="97"/>
    </location>
</feature>
<dbReference type="Proteomes" id="UP000562929">
    <property type="component" value="Unassembled WGS sequence"/>
</dbReference>
<evidence type="ECO:0000259" key="3">
    <source>
        <dbReference type="PROSITE" id="PS50158"/>
    </source>
</evidence>
<sequence length="560" mass="61416">MTESAHGRLSGQAQEPRCYNCGSHSHWAVACPEPTRETPAGLAAWRSASAAGQPHGKNYGYCSNSKRSKGPIITKYSPPSHASPMGPYPPPPPIPPPGVQPPLGLYPPQAYSNSFSPGYPQPFGYNMTVPFGPPTPYMMPHFVQPAHLGVAASPPPQPPAALAPGCPNPEYRPPHQPYRAPLPPRAASHRPAPPKTSLPYGRQAELASSIAKQPNARLSHPLPPKPPPSHDQALPQRDYNYRRRNDRHHYQDRSRRGFRNYDSKAIDSNAHDSSPADRLVSHNTLSHGRLDEHDADLSSSKKSPRPPQSPEKQTVECAVNDVRVSAVTKSDDRSDVDTVGKCAESNEMAKHEVEDSPRSCDGTNEREKPLSPRSHATGGSEEESAVVDNAASATVEASDEQEDGEISSNEDTLSPIPDDRGVVEKKINSPAVEGSWRRKRQYSDEWDDDDESCAKRARSNGTSHAHERNSDDDLWDSLNVPRQADRKRRGSAASRGSRHSSVSSKSSDLNSLEAELLGRPVKQRQIEGASPPPRTRSERKPVSKPKRRQTNTNSAYSRRW</sequence>
<dbReference type="InterPro" id="IPR036875">
    <property type="entry name" value="Znf_CCHC_sf"/>
</dbReference>
<proteinExistence type="predicted"/>
<evidence type="ECO:0000313" key="4">
    <source>
        <dbReference type="EMBL" id="KAF4592176.1"/>
    </source>
</evidence>
<evidence type="ECO:0000313" key="5">
    <source>
        <dbReference type="Proteomes" id="UP000562929"/>
    </source>
</evidence>
<reference evidence="4 5" key="1">
    <citation type="journal article" date="2020" name="G3 (Bethesda)">
        <title>Genetic Underpinnings of Host Manipulation by Ophiocordyceps as Revealed by Comparative Transcriptomics.</title>
        <authorList>
            <person name="Will I."/>
            <person name="Das B."/>
            <person name="Trinh T."/>
            <person name="Brachmann A."/>
            <person name="Ohm R.A."/>
            <person name="de Bekker C."/>
        </authorList>
    </citation>
    <scope>NUCLEOTIDE SEQUENCE [LARGE SCALE GENOMIC DNA]</scope>
    <source>
        <strain evidence="4 5">EC05</strain>
    </source>
</reference>
<feature type="compositionally biased region" description="Pro residues" evidence="2">
    <location>
        <begin position="86"/>
        <end position="97"/>
    </location>
</feature>
<feature type="compositionally biased region" description="Polar residues" evidence="2">
    <location>
        <begin position="550"/>
        <end position="560"/>
    </location>
</feature>
<gene>
    <name evidence="4" type="ORF">GQ602_002475</name>
</gene>
<feature type="compositionally biased region" description="Basic and acidic residues" evidence="2">
    <location>
        <begin position="417"/>
        <end position="427"/>
    </location>
</feature>
<feature type="region of interest" description="Disordered" evidence="2">
    <location>
        <begin position="150"/>
        <end position="560"/>
    </location>
</feature>
<dbReference type="GO" id="GO:0003676">
    <property type="term" value="F:nucleic acid binding"/>
    <property type="evidence" value="ECO:0007669"/>
    <property type="project" value="InterPro"/>
</dbReference>
<feature type="compositionally biased region" description="Pro residues" evidence="2">
    <location>
        <begin position="153"/>
        <end position="184"/>
    </location>
</feature>
<dbReference type="EMBL" id="JAACLJ010000002">
    <property type="protein sequence ID" value="KAF4592176.1"/>
    <property type="molecule type" value="Genomic_DNA"/>
</dbReference>